<reference evidence="5" key="1">
    <citation type="submission" date="2022-03" db="EMBL/GenBank/DDBJ databases">
        <title>Draft Genome Sequence of Firmicute Strain S0AB, a Heterotrophic Iron/Sulfur-Oxidizing Extreme Acidophile.</title>
        <authorList>
            <person name="Vergara E."/>
            <person name="Pakostova E."/>
            <person name="Johnson D.B."/>
            <person name="Holmes D.S."/>
        </authorList>
    </citation>
    <scope>NUCLEOTIDE SEQUENCE</scope>
    <source>
        <strain evidence="5">S0AB</strain>
    </source>
</reference>
<dbReference type="SUPFAM" id="SSF58104">
    <property type="entry name" value="Methyl-accepting chemotaxis protein (MCP) signaling domain"/>
    <property type="match status" value="1"/>
</dbReference>
<evidence type="ECO:0000259" key="4">
    <source>
        <dbReference type="PROSITE" id="PS50111"/>
    </source>
</evidence>
<comment type="caution">
    <text evidence="5">The sequence shown here is derived from an EMBL/GenBank/DDBJ whole genome shotgun (WGS) entry which is preliminary data.</text>
</comment>
<feature type="domain" description="Methyl-accepting transducer" evidence="4">
    <location>
        <begin position="137"/>
        <end position="377"/>
    </location>
</feature>
<organism evidence="5 6">
    <name type="scientific">Sulfoacidibacillus ferrooxidans</name>
    <dbReference type="NCBI Taxonomy" id="2005001"/>
    <lineage>
        <taxon>Bacteria</taxon>
        <taxon>Bacillati</taxon>
        <taxon>Bacillota</taxon>
        <taxon>Bacilli</taxon>
        <taxon>Bacillales</taxon>
        <taxon>Alicyclobacillaceae</taxon>
        <taxon>Sulfoacidibacillus</taxon>
    </lineage>
</organism>
<accession>A0A9X1VA24</accession>
<keyword evidence="6" id="KW-1185">Reference proteome</keyword>
<dbReference type="SMART" id="SM00283">
    <property type="entry name" value="MA"/>
    <property type="match status" value="1"/>
</dbReference>
<dbReference type="PROSITE" id="PS50111">
    <property type="entry name" value="CHEMOTAXIS_TRANSDUC_2"/>
    <property type="match status" value="1"/>
</dbReference>
<dbReference type="RefSeq" id="WP_241716152.1">
    <property type="nucleotide sequence ID" value="NZ_JALBUF010000014.1"/>
</dbReference>
<dbReference type="PANTHER" id="PTHR32089">
    <property type="entry name" value="METHYL-ACCEPTING CHEMOTAXIS PROTEIN MCPB"/>
    <property type="match status" value="1"/>
</dbReference>
<dbReference type="Pfam" id="PF00015">
    <property type="entry name" value="MCPsignal"/>
    <property type="match status" value="1"/>
</dbReference>
<dbReference type="PANTHER" id="PTHR32089:SF112">
    <property type="entry name" value="LYSOZYME-LIKE PROTEIN-RELATED"/>
    <property type="match status" value="1"/>
</dbReference>
<dbReference type="GO" id="GO:0007165">
    <property type="term" value="P:signal transduction"/>
    <property type="evidence" value="ECO:0007669"/>
    <property type="project" value="UniProtKB-KW"/>
</dbReference>
<name>A0A9X1VA24_9BACL</name>
<evidence type="ECO:0000256" key="1">
    <source>
        <dbReference type="ARBA" id="ARBA00023224"/>
    </source>
</evidence>
<evidence type="ECO:0000256" key="2">
    <source>
        <dbReference type="PROSITE-ProRule" id="PRU00284"/>
    </source>
</evidence>
<evidence type="ECO:0000313" key="5">
    <source>
        <dbReference type="EMBL" id="MCI0184461.1"/>
    </source>
</evidence>
<dbReference type="EMBL" id="JALBUF010000014">
    <property type="protein sequence ID" value="MCI0184461.1"/>
    <property type="molecule type" value="Genomic_DNA"/>
</dbReference>
<dbReference type="InterPro" id="IPR004089">
    <property type="entry name" value="MCPsignal_dom"/>
</dbReference>
<dbReference type="Proteomes" id="UP001139263">
    <property type="component" value="Unassembled WGS sequence"/>
</dbReference>
<proteinExistence type="predicted"/>
<feature type="transmembrane region" description="Helical" evidence="3">
    <location>
        <begin position="12"/>
        <end position="34"/>
    </location>
</feature>
<dbReference type="Gene3D" id="1.10.287.950">
    <property type="entry name" value="Methyl-accepting chemotaxis protein"/>
    <property type="match status" value="1"/>
</dbReference>
<dbReference type="GO" id="GO:0016020">
    <property type="term" value="C:membrane"/>
    <property type="evidence" value="ECO:0007669"/>
    <property type="project" value="InterPro"/>
</dbReference>
<gene>
    <name evidence="5" type="ORF">MM817_02758</name>
</gene>
<keyword evidence="3" id="KW-0812">Transmembrane</keyword>
<dbReference type="AlphaFoldDB" id="A0A9X1VA24"/>
<feature type="transmembrane region" description="Helical" evidence="3">
    <location>
        <begin position="40"/>
        <end position="64"/>
    </location>
</feature>
<keyword evidence="3" id="KW-1133">Transmembrane helix</keyword>
<keyword evidence="3" id="KW-0472">Membrane</keyword>
<sequence length="424" mass="45509">MMRFLHTVRGRIIAIMMGTAVAVTIFSIIVGFLAHQSGNITIQILAFAVAFVIIIGSSFIYGYLRYLCRPLVDLQQDISRLAQRNFSRFSHKQTQRTDIAELVTDLYDASGNVRDTLLSVHEVTVGLIEAAQALRSASTTTAAAAESNSLSVSMMAEASTSQKELAVRASDNMQNVLCSVAEITTETESMRELSNHMQQRAQLGEKKVQEALSHMTGIAEVAEQTAAQVTVLVQSTESVTRSLSMIEEIAGQTNLLALNAAIEAARAGELGRGFAVVATEVRKLAEASRSAATEIRDVLHTILSQTGQTQAQTTTMNVTVSAGVIAVQEAGDVFLALTQDLQERDQRESQIVNEVNQIGEKATLTDQQVRAVVDAVSKQTDATQAVAASSEEQLASLEEVSSSVESLTNVAEQLSAKIASFTLA</sequence>
<evidence type="ECO:0000256" key="3">
    <source>
        <dbReference type="SAM" id="Phobius"/>
    </source>
</evidence>
<keyword evidence="1 2" id="KW-0807">Transducer</keyword>
<protein>
    <recommendedName>
        <fullName evidence="4">Methyl-accepting transducer domain-containing protein</fullName>
    </recommendedName>
</protein>
<evidence type="ECO:0000313" key="6">
    <source>
        <dbReference type="Proteomes" id="UP001139263"/>
    </source>
</evidence>
<dbReference type="Gene3D" id="6.10.340.10">
    <property type="match status" value="1"/>
</dbReference>